<accession>A0A934PWS5</accession>
<dbReference type="InterPro" id="IPR012312">
    <property type="entry name" value="Hemerythrin-like"/>
</dbReference>
<dbReference type="PANTHER" id="PTHR35585">
    <property type="entry name" value="HHE DOMAIN PROTEIN (AFU_ORTHOLOGUE AFUA_4G00730)"/>
    <property type="match status" value="1"/>
</dbReference>
<dbReference type="Proteomes" id="UP000617041">
    <property type="component" value="Unassembled WGS sequence"/>
</dbReference>
<dbReference type="Gene3D" id="1.20.120.520">
    <property type="entry name" value="nmb1532 protein domain like"/>
    <property type="match status" value="1"/>
</dbReference>
<dbReference type="RefSeq" id="WP_200786871.1">
    <property type="nucleotide sequence ID" value="NZ_JAEDAO010000001.1"/>
</dbReference>
<dbReference type="PANTHER" id="PTHR35585:SF1">
    <property type="entry name" value="HHE DOMAIN PROTEIN (AFU_ORTHOLOGUE AFUA_4G00730)"/>
    <property type="match status" value="1"/>
</dbReference>
<dbReference type="EMBL" id="JAEDAO010000001">
    <property type="protein sequence ID" value="MBK0391924.1"/>
    <property type="molecule type" value="Genomic_DNA"/>
</dbReference>
<sequence length="152" mass="17581">MDIFQALLQSHERQRAICQRLLDGVGEPTERKRALDELKIEMAAHETAEERAFYVPLIEHDDTVDAARHGISEHHEMDEMVEDLEKAGEGSAEWLEALGKLVHKVHHHLDEEEQKFFPQAKKVLDKDQQQSLGELYLQEHGRLELKEEQAAQ</sequence>
<feature type="domain" description="Hemerythrin-like" evidence="1">
    <location>
        <begin position="3"/>
        <end position="120"/>
    </location>
</feature>
<keyword evidence="3" id="KW-1185">Reference proteome</keyword>
<protein>
    <submittedName>
        <fullName evidence="2">Hemerythrin domain-containing protein</fullName>
    </submittedName>
</protein>
<reference evidence="2" key="1">
    <citation type="submission" date="2020-12" db="EMBL/GenBank/DDBJ databases">
        <title>Ramlibacter sp. nov., isolated from a freshwater alga, Cryptomonas.</title>
        <authorList>
            <person name="Kim H.M."/>
            <person name="Jeon C.O."/>
        </authorList>
    </citation>
    <scope>NUCLEOTIDE SEQUENCE</scope>
    <source>
        <strain evidence="2">CrO1</strain>
    </source>
</reference>
<evidence type="ECO:0000259" key="1">
    <source>
        <dbReference type="Pfam" id="PF01814"/>
    </source>
</evidence>
<dbReference type="Pfam" id="PF01814">
    <property type="entry name" value="Hemerythrin"/>
    <property type="match status" value="1"/>
</dbReference>
<gene>
    <name evidence="2" type="ORF">I8E28_04925</name>
</gene>
<evidence type="ECO:0000313" key="3">
    <source>
        <dbReference type="Proteomes" id="UP000617041"/>
    </source>
</evidence>
<organism evidence="2 3">
    <name type="scientific">Ramlibacter algicola</name>
    <dbReference type="NCBI Taxonomy" id="2795217"/>
    <lineage>
        <taxon>Bacteria</taxon>
        <taxon>Pseudomonadati</taxon>
        <taxon>Pseudomonadota</taxon>
        <taxon>Betaproteobacteria</taxon>
        <taxon>Burkholderiales</taxon>
        <taxon>Comamonadaceae</taxon>
        <taxon>Ramlibacter</taxon>
    </lineage>
</organism>
<evidence type="ECO:0000313" key="2">
    <source>
        <dbReference type="EMBL" id="MBK0391924.1"/>
    </source>
</evidence>
<name>A0A934PWS5_9BURK</name>
<comment type="caution">
    <text evidence="2">The sequence shown here is derived from an EMBL/GenBank/DDBJ whole genome shotgun (WGS) entry which is preliminary data.</text>
</comment>
<dbReference type="CDD" id="cd12108">
    <property type="entry name" value="Hr-like"/>
    <property type="match status" value="1"/>
</dbReference>
<proteinExistence type="predicted"/>
<dbReference type="AlphaFoldDB" id="A0A934PWS5"/>